<dbReference type="EMBL" id="GL377598">
    <property type="protein sequence ID" value="EFJ21817.1"/>
    <property type="molecule type" value="Genomic_DNA"/>
</dbReference>
<dbReference type="GO" id="GO:0005737">
    <property type="term" value="C:cytoplasm"/>
    <property type="evidence" value="ECO:0000318"/>
    <property type="project" value="GO_Central"/>
</dbReference>
<evidence type="ECO:0000256" key="2">
    <source>
        <dbReference type="ARBA" id="ARBA00040540"/>
    </source>
</evidence>
<name>D8S1B0_SELML</name>
<dbReference type="Proteomes" id="UP000001514">
    <property type="component" value="Unassembled WGS sequence"/>
</dbReference>
<evidence type="ECO:0000313" key="7">
    <source>
        <dbReference type="Proteomes" id="UP000001514"/>
    </source>
</evidence>
<dbReference type="STRING" id="88036.D8S1B0"/>
<keyword evidence="7" id="KW-1185">Reference proteome</keyword>
<dbReference type="PANTHER" id="PTHR22997">
    <property type="entry name" value="PIH1 DOMAIN-CONTAINING PROTEIN 1"/>
    <property type="match status" value="1"/>
</dbReference>
<proteinExistence type="inferred from homology"/>
<feature type="compositionally biased region" description="Basic and acidic residues" evidence="3">
    <location>
        <begin position="207"/>
        <end position="232"/>
    </location>
</feature>
<reference evidence="6 7" key="1">
    <citation type="journal article" date="2011" name="Science">
        <title>The Selaginella genome identifies genetic changes associated with the evolution of vascular plants.</title>
        <authorList>
            <person name="Banks J.A."/>
            <person name="Nishiyama T."/>
            <person name="Hasebe M."/>
            <person name="Bowman J.L."/>
            <person name="Gribskov M."/>
            <person name="dePamphilis C."/>
            <person name="Albert V.A."/>
            <person name="Aono N."/>
            <person name="Aoyama T."/>
            <person name="Ambrose B.A."/>
            <person name="Ashton N.W."/>
            <person name="Axtell M.J."/>
            <person name="Barker E."/>
            <person name="Barker M.S."/>
            <person name="Bennetzen J.L."/>
            <person name="Bonawitz N.D."/>
            <person name="Chapple C."/>
            <person name="Cheng C."/>
            <person name="Correa L.G."/>
            <person name="Dacre M."/>
            <person name="DeBarry J."/>
            <person name="Dreyer I."/>
            <person name="Elias M."/>
            <person name="Engstrom E.M."/>
            <person name="Estelle M."/>
            <person name="Feng L."/>
            <person name="Finet C."/>
            <person name="Floyd S.K."/>
            <person name="Frommer W.B."/>
            <person name="Fujita T."/>
            <person name="Gramzow L."/>
            <person name="Gutensohn M."/>
            <person name="Harholt J."/>
            <person name="Hattori M."/>
            <person name="Heyl A."/>
            <person name="Hirai T."/>
            <person name="Hiwatashi Y."/>
            <person name="Ishikawa M."/>
            <person name="Iwata M."/>
            <person name="Karol K.G."/>
            <person name="Koehler B."/>
            <person name="Kolukisaoglu U."/>
            <person name="Kubo M."/>
            <person name="Kurata T."/>
            <person name="Lalonde S."/>
            <person name="Li K."/>
            <person name="Li Y."/>
            <person name="Litt A."/>
            <person name="Lyons E."/>
            <person name="Manning G."/>
            <person name="Maruyama T."/>
            <person name="Michael T.P."/>
            <person name="Mikami K."/>
            <person name="Miyazaki S."/>
            <person name="Morinaga S."/>
            <person name="Murata T."/>
            <person name="Mueller-Roeber B."/>
            <person name="Nelson D.R."/>
            <person name="Obara M."/>
            <person name="Oguri Y."/>
            <person name="Olmstead R.G."/>
            <person name="Onodera N."/>
            <person name="Petersen B.L."/>
            <person name="Pils B."/>
            <person name="Prigge M."/>
            <person name="Rensing S.A."/>
            <person name="Riano-Pachon D.M."/>
            <person name="Roberts A.W."/>
            <person name="Sato Y."/>
            <person name="Scheller H.V."/>
            <person name="Schulz B."/>
            <person name="Schulz C."/>
            <person name="Shakirov E.V."/>
            <person name="Shibagaki N."/>
            <person name="Shinohara N."/>
            <person name="Shippen D.E."/>
            <person name="Soerensen I."/>
            <person name="Sotooka R."/>
            <person name="Sugimoto N."/>
            <person name="Sugita M."/>
            <person name="Sumikawa N."/>
            <person name="Tanurdzic M."/>
            <person name="Theissen G."/>
            <person name="Ulvskov P."/>
            <person name="Wakazuki S."/>
            <person name="Weng J.K."/>
            <person name="Willats W.W."/>
            <person name="Wipf D."/>
            <person name="Wolf P.G."/>
            <person name="Yang L."/>
            <person name="Zimmer A.D."/>
            <person name="Zhu Q."/>
            <person name="Mitros T."/>
            <person name="Hellsten U."/>
            <person name="Loque D."/>
            <person name="Otillar R."/>
            <person name="Salamov A."/>
            <person name="Schmutz J."/>
            <person name="Shapiro H."/>
            <person name="Lindquist E."/>
            <person name="Lucas S."/>
            <person name="Rokhsar D."/>
            <person name="Grigoriev I.V."/>
        </authorList>
    </citation>
    <scope>NUCLEOTIDE SEQUENCE [LARGE SCALE GENOMIC DNA]</scope>
</reference>
<dbReference type="PANTHER" id="PTHR22997:SF0">
    <property type="entry name" value="PIH1 DOMAIN-CONTAINING PROTEIN 1"/>
    <property type="match status" value="1"/>
</dbReference>
<feature type="domain" description="PIH1 N-terminal" evidence="4">
    <location>
        <begin position="39"/>
        <end position="202"/>
    </location>
</feature>
<feature type="domain" description="PIH1D1/2/3 CS-like" evidence="5">
    <location>
        <begin position="239"/>
        <end position="335"/>
    </location>
</feature>
<dbReference type="HOGENOM" id="CLU_018349_1_0_1"/>
<sequence>MAEQVLRDMNLSSDEFSRLKTCMKDPKFMELLSEYAKEISQPGSKEEAEAYLKMAEERSSFSMEGKDLIIPVAGFCVKTKNKKNNKKVFINICHTTNIDKPTSFTHSGKGEQWSIPYSLGPARNDVDKAGGECEVYDFVVNEEAHERAMKNNRFKRFLAETAIENIQKQRGVELSEEFILPKLKYKGHSGNPKMQTVRKTSASEQANTEKEVSSKSRAGEKPSSDSVPDVKELASKEVKPSYEFIYRDDLDLGKFWTDKAVLPNGNQKPKMIVLRVDLPEVQTSSEVELEVTNSDVSLYVPEKYKLKVQTAHPVDFKNARAQFDRNRRRLEVVMPTC</sequence>
<gene>
    <name evidence="6" type="ORF">SELMODRAFT_417083</name>
</gene>
<evidence type="ECO:0000313" key="6">
    <source>
        <dbReference type="EMBL" id="EFJ21817.1"/>
    </source>
</evidence>
<dbReference type="InterPro" id="IPR012981">
    <property type="entry name" value="PIH1_N"/>
</dbReference>
<evidence type="ECO:0000256" key="1">
    <source>
        <dbReference type="ARBA" id="ARBA00008511"/>
    </source>
</evidence>
<dbReference type="InterPro" id="IPR041442">
    <property type="entry name" value="PIH1D1/2/3_CS-like"/>
</dbReference>
<dbReference type="KEGG" id="smo:SELMODRAFT_417083"/>
<dbReference type="eggNOG" id="KOG4356">
    <property type="taxonomic scope" value="Eukaryota"/>
</dbReference>
<organism evidence="7">
    <name type="scientific">Selaginella moellendorffii</name>
    <name type="common">Spikemoss</name>
    <dbReference type="NCBI Taxonomy" id="88036"/>
    <lineage>
        <taxon>Eukaryota</taxon>
        <taxon>Viridiplantae</taxon>
        <taxon>Streptophyta</taxon>
        <taxon>Embryophyta</taxon>
        <taxon>Tracheophyta</taxon>
        <taxon>Lycopodiopsida</taxon>
        <taxon>Selaginellales</taxon>
        <taxon>Selaginellaceae</taxon>
        <taxon>Selaginella</taxon>
    </lineage>
</organism>
<comment type="similarity">
    <text evidence="1">Belongs to the PIH1 family.</text>
</comment>
<accession>D8S1B0</accession>
<dbReference type="AlphaFoldDB" id="D8S1B0"/>
<dbReference type="Pfam" id="PF08190">
    <property type="entry name" value="PIH1"/>
    <property type="match status" value="1"/>
</dbReference>
<dbReference type="Gramene" id="EFJ21817">
    <property type="protein sequence ID" value="EFJ21817"/>
    <property type="gene ID" value="SELMODRAFT_417083"/>
</dbReference>
<dbReference type="OrthoDB" id="546764at2759"/>
<dbReference type="InParanoid" id="D8S1B0"/>
<evidence type="ECO:0000259" key="5">
    <source>
        <dbReference type="Pfam" id="PF18201"/>
    </source>
</evidence>
<dbReference type="InterPro" id="IPR050734">
    <property type="entry name" value="PIH1/Kintoun_subfamily"/>
</dbReference>
<dbReference type="OMA" id="CYINICA"/>
<feature type="compositionally biased region" description="Polar residues" evidence="3">
    <location>
        <begin position="192"/>
        <end position="206"/>
    </location>
</feature>
<feature type="region of interest" description="Disordered" evidence="3">
    <location>
        <begin position="189"/>
        <end position="232"/>
    </location>
</feature>
<dbReference type="Pfam" id="PF18201">
    <property type="entry name" value="PIH1_CS"/>
    <property type="match status" value="1"/>
</dbReference>
<evidence type="ECO:0000256" key="3">
    <source>
        <dbReference type="SAM" id="MobiDB-lite"/>
    </source>
</evidence>
<protein>
    <recommendedName>
        <fullName evidence="2">PIH1 domain-containing protein 1</fullName>
    </recommendedName>
</protein>
<evidence type="ECO:0000259" key="4">
    <source>
        <dbReference type="Pfam" id="PF08190"/>
    </source>
</evidence>